<feature type="domain" description="Enoyl reductase (ER)" evidence="1">
    <location>
        <begin position="1"/>
        <end position="270"/>
    </location>
</feature>
<evidence type="ECO:0000259" key="1">
    <source>
        <dbReference type="SMART" id="SM00829"/>
    </source>
</evidence>
<dbReference type="GO" id="GO:0016491">
    <property type="term" value="F:oxidoreductase activity"/>
    <property type="evidence" value="ECO:0007669"/>
    <property type="project" value="InterPro"/>
</dbReference>
<sequence length="274" mass="27432">MLVAVRAAGVNPVDWKVRGGYGQTGAVAFPVAFGREAAGVVVEVGAGVEGFQGGDAVFGNALAGSFAEYALLPAELTAHKPSGLSFTDAATLPVAAATAYDGIRQFGLPPGSTVLINGVGGGVGVAAAQLARHAGLHVVGTASAAKKDFVASLGVTHVEPGPGVADRVAAAAPDGIDAIFDLVGGVALEEVADALKDRSRLVSAADLATVTALGGVWVARTRNRETLDALAQLVLQGALDPYVTTIFPLAEAASALRLVEDGHARGKVVIEVPE</sequence>
<evidence type="ECO:0000313" key="2">
    <source>
        <dbReference type="EMBL" id="GES08713.1"/>
    </source>
</evidence>
<keyword evidence="3" id="KW-1185">Reference proteome</keyword>
<dbReference type="SUPFAM" id="SSF51735">
    <property type="entry name" value="NAD(P)-binding Rossmann-fold domains"/>
    <property type="match status" value="1"/>
</dbReference>
<reference evidence="2 3" key="1">
    <citation type="submission" date="2019-10" db="EMBL/GenBank/DDBJ databases">
        <title>Whole genome shotgun sequence of Acrocarpospora macrocephala NBRC 16266.</title>
        <authorList>
            <person name="Ichikawa N."/>
            <person name="Kimura A."/>
            <person name="Kitahashi Y."/>
            <person name="Komaki H."/>
            <person name="Oguchi A."/>
        </authorList>
    </citation>
    <scope>NUCLEOTIDE SEQUENCE [LARGE SCALE GENOMIC DNA]</scope>
    <source>
        <strain evidence="2 3">NBRC 16266</strain>
    </source>
</reference>
<dbReference type="InterPro" id="IPR050700">
    <property type="entry name" value="YIM1/Zinc_Alcohol_DH_Fams"/>
</dbReference>
<accession>A0A5M3WPT4</accession>
<proteinExistence type="predicted"/>
<organism evidence="2 3">
    <name type="scientific">Acrocarpospora macrocephala</name>
    <dbReference type="NCBI Taxonomy" id="150177"/>
    <lineage>
        <taxon>Bacteria</taxon>
        <taxon>Bacillati</taxon>
        <taxon>Actinomycetota</taxon>
        <taxon>Actinomycetes</taxon>
        <taxon>Streptosporangiales</taxon>
        <taxon>Streptosporangiaceae</taxon>
        <taxon>Acrocarpospora</taxon>
    </lineage>
</organism>
<dbReference type="InterPro" id="IPR011032">
    <property type="entry name" value="GroES-like_sf"/>
</dbReference>
<dbReference type="CDD" id="cd05289">
    <property type="entry name" value="MDR_like_2"/>
    <property type="match status" value="1"/>
</dbReference>
<dbReference type="Proteomes" id="UP000331127">
    <property type="component" value="Unassembled WGS sequence"/>
</dbReference>
<dbReference type="InterPro" id="IPR020843">
    <property type="entry name" value="ER"/>
</dbReference>
<dbReference type="RefSeq" id="WP_218041014.1">
    <property type="nucleotide sequence ID" value="NZ_BLAE01000011.1"/>
</dbReference>
<evidence type="ECO:0000313" key="3">
    <source>
        <dbReference type="Proteomes" id="UP000331127"/>
    </source>
</evidence>
<dbReference type="Pfam" id="PF08240">
    <property type="entry name" value="ADH_N"/>
    <property type="match status" value="1"/>
</dbReference>
<dbReference type="SMART" id="SM00829">
    <property type="entry name" value="PKS_ER"/>
    <property type="match status" value="1"/>
</dbReference>
<protein>
    <submittedName>
        <fullName evidence="2">NADPH:quinone reductase</fullName>
    </submittedName>
</protein>
<dbReference type="InterPro" id="IPR013154">
    <property type="entry name" value="ADH-like_N"/>
</dbReference>
<dbReference type="EMBL" id="BLAE01000011">
    <property type="protein sequence ID" value="GES08713.1"/>
    <property type="molecule type" value="Genomic_DNA"/>
</dbReference>
<dbReference type="PANTHER" id="PTHR11695:SF648">
    <property type="entry name" value="ZINC-BINDING OXIDOREDUCTASE"/>
    <property type="match status" value="1"/>
</dbReference>
<comment type="caution">
    <text evidence="2">The sequence shown here is derived from an EMBL/GenBank/DDBJ whole genome shotgun (WGS) entry which is preliminary data.</text>
</comment>
<dbReference type="Pfam" id="PF13602">
    <property type="entry name" value="ADH_zinc_N_2"/>
    <property type="match status" value="1"/>
</dbReference>
<dbReference type="PANTHER" id="PTHR11695">
    <property type="entry name" value="ALCOHOL DEHYDROGENASE RELATED"/>
    <property type="match status" value="1"/>
</dbReference>
<dbReference type="Gene3D" id="3.90.180.10">
    <property type="entry name" value="Medium-chain alcohol dehydrogenases, catalytic domain"/>
    <property type="match status" value="1"/>
</dbReference>
<gene>
    <name evidence="2" type="ORF">Amac_023090</name>
</gene>
<dbReference type="InterPro" id="IPR036291">
    <property type="entry name" value="NAD(P)-bd_dom_sf"/>
</dbReference>
<dbReference type="Gene3D" id="3.40.50.720">
    <property type="entry name" value="NAD(P)-binding Rossmann-like Domain"/>
    <property type="match status" value="1"/>
</dbReference>
<name>A0A5M3WPT4_9ACTN</name>
<dbReference type="SUPFAM" id="SSF50129">
    <property type="entry name" value="GroES-like"/>
    <property type="match status" value="1"/>
</dbReference>
<dbReference type="AlphaFoldDB" id="A0A5M3WPT4"/>